<dbReference type="AlphaFoldDB" id="A0A166EG19"/>
<sequence>MADLFGADDPWANLKVYSRKARPSFFSAPDTNLPRDWPPRATSASAPSNPHSAPISSTLPPFLTYGVPGYLAAGGLGAVQGVLVGWCSWAMIMASFAAFGGILFAYDTGTIGGIIAMDDWLKVFGTYDGTHTLGLATNGYYLPGRGAEVEAEACGSTARCQSRVRGRR</sequence>
<evidence type="ECO:0000256" key="2">
    <source>
        <dbReference type="SAM" id="Phobius"/>
    </source>
</evidence>
<keyword evidence="4" id="KW-1185">Reference proteome</keyword>
<feature type="transmembrane region" description="Helical" evidence="2">
    <location>
        <begin position="83"/>
        <end position="106"/>
    </location>
</feature>
<evidence type="ECO:0000313" key="3">
    <source>
        <dbReference type="EMBL" id="KZP15729.1"/>
    </source>
</evidence>
<evidence type="ECO:0000256" key="1">
    <source>
        <dbReference type="SAM" id="MobiDB-lite"/>
    </source>
</evidence>
<keyword evidence="2" id="KW-1133">Transmembrane helix</keyword>
<keyword evidence="2" id="KW-0812">Transmembrane</keyword>
<name>A0A166EG19_9AGAM</name>
<dbReference type="OrthoDB" id="6612291at2759"/>
<reference evidence="3 4" key="1">
    <citation type="journal article" date="2016" name="Mol. Biol. Evol.">
        <title>Comparative Genomics of Early-Diverging Mushroom-Forming Fungi Provides Insights into the Origins of Lignocellulose Decay Capabilities.</title>
        <authorList>
            <person name="Nagy L.G."/>
            <person name="Riley R."/>
            <person name="Tritt A."/>
            <person name="Adam C."/>
            <person name="Daum C."/>
            <person name="Floudas D."/>
            <person name="Sun H."/>
            <person name="Yadav J.S."/>
            <person name="Pangilinan J."/>
            <person name="Larsson K.H."/>
            <person name="Matsuura K."/>
            <person name="Barry K."/>
            <person name="Labutti K."/>
            <person name="Kuo R."/>
            <person name="Ohm R.A."/>
            <person name="Bhattacharya S.S."/>
            <person name="Shirouzu T."/>
            <person name="Yoshinaga Y."/>
            <person name="Martin F.M."/>
            <person name="Grigoriev I.V."/>
            <person name="Hibbett D.S."/>
        </authorList>
    </citation>
    <scope>NUCLEOTIDE SEQUENCE [LARGE SCALE GENOMIC DNA]</scope>
    <source>
        <strain evidence="3 4">CBS 109695</strain>
    </source>
</reference>
<keyword evidence="2" id="KW-0472">Membrane</keyword>
<dbReference type="Proteomes" id="UP000076532">
    <property type="component" value="Unassembled WGS sequence"/>
</dbReference>
<protein>
    <submittedName>
        <fullName evidence="3">Uncharacterized protein</fullName>
    </submittedName>
</protein>
<organism evidence="3 4">
    <name type="scientific">Athelia psychrophila</name>
    <dbReference type="NCBI Taxonomy" id="1759441"/>
    <lineage>
        <taxon>Eukaryota</taxon>
        <taxon>Fungi</taxon>
        <taxon>Dikarya</taxon>
        <taxon>Basidiomycota</taxon>
        <taxon>Agaricomycotina</taxon>
        <taxon>Agaricomycetes</taxon>
        <taxon>Agaricomycetidae</taxon>
        <taxon>Atheliales</taxon>
        <taxon>Atheliaceae</taxon>
        <taxon>Athelia</taxon>
    </lineage>
</organism>
<evidence type="ECO:0000313" key="4">
    <source>
        <dbReference type="Proteomes" id="UP000076532"/>
    </source>
</evidence>
<dbReference type="EMBL" id="KV417601">
    <property type="protein sequence ID" value="KZP15729.1"/>
    <property type="molecule type" value="Genomic_DNA"/>
</dbReference>
<gene>
    <name evidence="3" type="ORF">FIBSPDRAFT_958568</name>
</gene>
<accession>A0A166EG19</accession>
<feature type="region of interest" description="Disordered" evidence="1">
    <location>
        <begin position="30"/>
        <end position="53"/>
    </location>
</feature>
<feature type="compositionally biased region" description="Low complexity" evidence="1">
    <location>
        <begin position="43"/>
        <end position="53"/>
    </location>
</feature>
<proteinExistence type="predicted"/>